<evidence type="ECO:0000313" key="2">
    <source>
        <dbReference type="EMBL" id="QRV14268.1"/>
    </source>
</evidence>
<organism evidence="2 3">
    <name type="scientific">Haloterrigena salifodinae</name>
    <dbReference type="NCBI Taxonomy" id="2675099"/>
    <lineage>
        <taxon>Archaea</taxon>
        <taxon>Methanobacteriati</taxon>
        <taxon>Methanobacteriota</taxon>
        <taxon>Stenosarchaea group</taxon>
        <taxon>Halobacteria</taxon>
        <taxon>Halobacteriales</taxon>
        <taxon>Natrialbaceae</taxon>
        <taxon>Haloterrigena</taxon>
    </lineage>
</organism>
<dbReference type="EMBL" id="CP069188">
    <property type="protein sequence ID" value="QRV14268.1"/>
    <property type="molecule type" value="Genomic_DNA"/>
</dbReference>
<dbReference type="OrthoDB" id="51378at2157"/>
<sequence>MVSSDVELAVYRCESCGDYQLGSAAMTCCDESMTEIDDTVPIETPDEKRLMRTVFGISETELEICRCLMAEPEITVNELASMVDRDRSVVTRHLTDLVEFGIVEKQSRVLSDGGRVNVYSHRSVDAVRRQFKLGLYTWMIEAVDVIDDLSEEKVSLLVQGDDPETERSQIIVDRDDTDDSGRDQV</sequence>
<gene>
    <name evidence="2" type="ORF">JMJ58_15155</name>
</gene>
<protein>
    <submittedName>
        <fullName evidence="2">MarR family transcriptional regulator</fullName>
    </submittedName>
</protein>
<dbReference type="Proteomes" id="UP000637819">
    <property type="component" value="Chromosome"/>
</dbReference>
<dbReference type="RefSeq" id="WP_204747125.1">
    <property type="nucleotide sequence ID" value="NZ_CP069188.1"/>
</dbReference>
<dbReference type="AlphaFoldDB" id="A0A8T8DXG3"/>
<reference evidence="2 3" key="1">
    <citation type="submission" date="2021-01" db="EMBL/GenBank/DDBJ databases">
        <title>Genome Sequence and Methylation Pattern of Haloterrigena salifodinae BOL5-1, An Extremely Halophilic Archaeon from a Bolivian Salt Mine.</title>
        <authorList>
            <person name="DasSarma P."/>
            <person name="Anton B.P."/>
            <person name="DasSarma S.L."/>
            <person name="von Ehrenheim H.A.L."/>
            <person name="Martinez F.L."/>
            <person name="Guzman D."/>
            <person name="Roberts R.J."/>
            <person name="DasSarma S."/>
        </authorList>
    </citation>
    <scope>NUCLEOTIDE SEQUENCE [LARGE SCALE GENOMIC DNA]</scope>
    <source>
        <strain evidence="2 3">BOL5-1</strain>
    </source>
</reference>
<dbReference type="InterPro" id="IPR036390">
    <property type="entry name" value="WH_DNA-bd_sf"/>
</dbReference>
<evidence type="ECO:0000313" key="3">
    <source>
        <dbReference type="Proteomes" id="UP000637819"/>
    </source>
</evidence>
<dbReference type="Pfam" id="PF25212">
    <property type="entry name" value="HVO_A0114"/>
    <property type="match status" value="1"/>
</dbReference>
<proteinExistence type="predicted"/>
<accession>A0A8T8DXG3</accession>
<dbReference type="Gene3D" id="1.10.10.10">
    <property type="entry name" value="Winged helix-like DNA-binding domain superfamily/Winged helix DNA-binding domain"/>
    <property type="match status" value="1"/>
</dbReference>
<feature type="region of interest" description="Disordered" evidence="1">
    <location>
        <begin position="161"/>
        <end position="185"/>
    </location>
</feature>
<dbReference type="GeneID" id="62876489"/>
<dbReference type="KEGG" id="hsal:JMJ58_15155"/>
<dbReference type="SUPFAM" id="SSF46785">
    <property type="entry name" value="Winged helix' DNA-binding domain"/>
    <property type="match status" value="1"/>
</dbReference>
<evidence type="ECO:0000256" key="1">
    <source>
        <dbReference type="SAM" id="MobiDB-lite"/>
    </source>
</evidence>
<name>A0A8T8DXG3_9EURY</name>
<keyword evidence="3" id="KW-1185">Reference proteome</keyword>
<dbReference type="InterPro" id="IPR036388">
    <property type="entry name" value="WH-like_DNA-bd_sf"/>
</dbReference>